<dbReference type="InterPro" id="IPR034804">
    <property type="entry name" value="SQR/QFR_C/D"/>
</dbReference>
<sequence length="211" mass="24252">MALSAFFLMIFLLQHFAINSLSVFSADAFNEVSHFMGTNWLIQFVMQPILMFGVVFHFVMGFVLEIRNRKARHISYAKNNGAANSTWMSRNMIYSGLFILIFLIIHFLDFWFPEINTKYIQGDMSGLLADGEGYRYFEELQHKFEPVWRVALYCVGFVFLALHLLHGFNSAFQSVGANNKYTKGLKGFGKAYAILIPLGFIVIALVHHFNH</sequence>
<dbReference type="AlphaFoldDB" id="M7MKX1"/>
<dbReference type="EMBL" id="ANLA01000004">
    <property type="protein sequence ID" value="EMQ95716.1"/>
    <property type="molecule type" value="Genomic_DNA"/>
</dbReference>
<feature type="transmembrane region" description="Helical" evidence="1">
    <location>
        <begin position="189"/>
        <end position="209"/>
    </location>
</feature>
<dbReference type="SUPFAM" id="SSF81343">
    <property type="entry name" value="Fumarate reductase respiratory complex transmembrane subunits"/>
    <property type="match status" value="1"/>
</dbReference>
<proteinExistence type="predicted"/>
<accession>M7MKX1</accession>
<keyword evidence="3" id="KW-1185">Reference proteome</keyword>
<evidence type="ECO:0000256" key="1">
    <source>
        <dbReference type="SAM" id="Phobius"/>
    </source>
</evidence>
<feature type="transmembrane region" description="Helical" evidence="1">
    <location>
        <begin position="41"/>
        <end position="64"/>
    </location>
</feature>
<keyword evidence="1" id="KW-0812">Transmembrane</keyword>
<evidence type="ECO:0000313" key="2">
    <source>
        <dbReference type="EMBL" id="EMQ95716.1"/>
    </source>
</evidence>
<dbReference type="CDD" id="cd03498">
    <property type="entry name" value="SQR_TypeB_2_TM"/>
    <property type="match status" value="1"/>
</dbReference>
<reference evidence="2 3" key="1">
    <citation type="submission" date="2012-12" db="EMBL/GenBank/DDBJ databases">
        <title>Genome assembly of Formosa sp. AK20.</title>
        <authorList>
            <person name="Kumar R."/>
            <person name="Khatri I."/>
            <person name="Vaidya B."/>
            <person name="Subramanian S."/>
            <person name="Pinnaka A."/>
        </authorList>
    </citation>
    <scope>NUCLEOTIDE SEQUENCE [LARGE SCALE GENOMIC DNA]</scope>
    <source>
        <strain evidence="2 3">AK20</strain>
    </source>
</reference>
<feature type="transmembrane region" description="Helical" evidence="1">
    <location>
        <begin position="150"/>
        <end position="168"/>
    </location>
</feature>
<comment type="caution">
    <text evidence="2">The sequence shown here is derived from an EMBL/GenBank/DDBJ whole genome shotgun (WGS) entry which is preliminary data.</text>
</comment>
<evidence type="ECO:0000313" key="3">
    <source>
        <dbReference type="Proteomes" id="UP000012024"/>
    </source>
</evidence>
<dbReference type="InterPro" id="IPR011138">
    <property type="entry name" value="Cytochrome_b-558"/>
</dbReference>
<dbReference type="GO" id="GO:0016020">
    <property type="term" value="C:membrane"/>
    <property type="evidence" value="ECO:0007669"/>
    <property type="project" value="InterPro"/>
</dbReference>
<protein>
    <submittedName>
        <fullName evidence="2">Succinate dehydrogenase cytochrome b subunit</fullName>
    </submittedName>
</protein>
<keyword evidence="1" id="KW-1133">Transmembrane helix</keyword>
<organism evidence="2 3">
    <name type="scientific">Xanthomarina gelatinilytica</name>
    <dbReference type="NCBI Taxonomy" id="1137281"/>
    <lineage>
        <taxon>Bacteria</taxon>
        <taxon>Pseudomonadati</taxon>
        <taxon>Bacteroidota</taxon>
        <taxon>Flavobacteriia</taxon>
        <taxon>Flavobacteriales</taxon>
        <taxon>Flavobacteriaceae</taxon>
        <taxon>Xanthomarina</taxon>
    </lineage>
</organism>
<dbReference type="PATRIC" id="fig|1137281.3.peg.205"/>
<keyword evidence="1" id="KW-0472">Membrane</keyword>
<dbReference type="eggNOG" id="ENOG502Z7RU">
    <property type="taxonomic scope" value="Bacteria"/>
</dbReference>
<name>M7MKX1_9FLAO</name>
<dbReference type="Gene3D" id="1.20.1300.10">
    <property type="entry name" value="Fumarate reductase/succinate dehydrogenase, transmembrane subunit"/>
    <property type="match status" value="1"/>
</dbReference>
<gene>
    <name evidence="2" type="ORF">D778_01606</name>
</gene>
<dbReference type="NCBIfam" id="TIGR02046">
    <property type="entry name" value="sdhC_b558_fam"/>
    <property type="match status" value="1"/>
</dbReference>
<feature type="transmembrane region" description="Helical" evidence="1">
    <location>
        <begin position="92"/>
        <end position="112"/>
    </location>
</feature>
<dbReference type="Proteomes" id="UP000012024">
    <property type="component" value="Unassembled WGS sequence"/>
</dbReference>